<dbReference type="EMBL" id="CP021023">
    <property type="protein sequence ID" value="ARN56643.1"/>
    <property type="molecule type" value="Genomic_DNA"/>
</dbReference>
<keyword evidence="2" id="KW-1185">Reference proteome</keyword>
<organism evidence="1 2">
    <name type="scientific">Sedimentisphaera salicampi</name>
    <dbReference type="NCBI Taxonomy" id="1941349"/>
    <lineage>
        <taxon>Bacteria</taxon>
        <taxon>Pseudomonadati</taxon>
        <taxon>Planctomycetota</taxon>
        <taxon>Phycisphaerae</taxon>
        <taxon>Sedimentisphaerales</taxon>
        <taxon>Sedimentisphaeraceae</taxon>
        <taxon>Sedimentisphaera</taxon>
    </lineage>
</organism>
<gene>
    <name evidence="1" type="ORF">STSP1_01031</name>
</gene>
<dbReference type="AlphaFoldDB" id="A0A1W6LLM1"/>
<protein>
    <submittedName>
        <fullName evidence="1">Uncharacterized protein</fullName>
    </submittedName>
</protein>
<evidence type="ECO:0000313" key="1">
    <source>
        <dbReference type="EMBL" id="ARN56643.1"/>
    </source>
</evidence>
<accession>A0A1W6LLM1</accession>
<sequence length="131" mass="15310">MGRSVISLLVLLAVSVQCISKQADPRDKCRELPDKELKPIKLKVLCEKDILGERNCRENLRQKKHAQQTLFVDKVFCRSFFTVLNPYLPEKEFLPEKQLLNFDTRFTKEAKEPFSIPIPEIYSKDETILEL</sequence>
<name>A0A1W6LLM1_9BACT</name>
<dbReference type="OrthoDB" id="9939357at2"/>
<proteinExistence type="predicted"/>
<reference evidence="2" key="1">
    <citation type="submission" date="2017-04" db="EMBL/GenBank/DDBJ databases">
        <title>Comparative genomics and description of representatives of a novel lineage of planctomycetes thriving in anoxic sediments.</title>
        <authorList>
            <person name="Spring S."/>
            <person name="Bunk B."/>
            <person name="Sproer C."/>
        </authorList>
    </citation>
    <scope>NUCLEOTIDE SEQUENCE [LARGE SCALE GENOMIC DNA]</scope>
    <source>
        <strain evidence="2">ST-PulAB-D4</strain>
    </source>
</reference>
<dbReference type="Proteomes" id="UP000193334">
    <property type="component" value="Chromosome"/>
</dbReference>
<dbReference type="RefSeq" id="WP_085755331.1">
    <property type="nucleotide sequence ID" value="NZ_CP021023.1"/>
</dbReference>
<dbReference type="KEGG" id="pbp:STSP1_01031"/>
<evidence type="ECO:0000313" key="2">
    <source>
        <dbReference type="Proteomes" id="UP000193334"/>
    </source>
</evidence>